<dbReference type="Pfam" id="PF01497">
    <property type="entry name" value="Peripla_BP_2"/>
    <property type="match status" value="1"/>
</dbReference>
<dbReference type="Gene3D" id="3.40.50.1980">
    <property type="entry name" value="Nitrogenase molybdenum iron protein domain"/>
    <property type="match status" value="2"/>
</dbReference>
<organism evidence="8 9">
    <name type="scientific">Paenibacillus macquariensis</name>
    <dbReference type="NCBI Taxonomy" id="948756"/>
    <lineage>
        <taxon>Bacteria</taxon>
        <taxon>Bacillati</taxon>
        <taxon>Bacillota</taxon>
        <taxon>Bacilli</taxon>
        <taxon>Bacillales</taxon>
        <taxon>Paenibacillaceae</taxon>
        <taxon>Paenibacillus</taxon>
    </lineage>
</organism>
<dbReference type="SUPFAM" id="SSF53807">
    <property type="entry name" value="Helical backbone' metal receptor"/>
    <property type="match status" value="1"/>
</dbReference>
<protein>
    <submittedName>
        <fullName evidence="8">Iron complex transport system substrate-binding protein</fullName>
    </submittedName>
</protein>
<evidence type="ECO:0000313" key="9">
    <source>
        <dbReference type="Proteomes" id="UP000186666"/>
    </source>
</evidence>
<name>A0ABY1JWM5_9BACL</name>
<comment type="similarity">
    <text evidence="2">Belongs to the bacterial solute-binding protein 8 family.</text>
</comment>
<dbReference type="RefSeq" id="WP_068584989.1">
    <property type="nucleotide sequence ID" value="NZ_FTNK01000004.1"/>
</dbReference>
<dbReference type="Proteomes" id="UP000186666">
    <property type="component" value="Unassembled WGS sequence"/>
</dbReference>
<feature type="compositionally biased region" description="Low complexity" evidence="5">
    <location>
        <begin position="47"/>
        <end position="59"/>
    </location>
</feature>
<accession>A0ABY1JWM5</accession>
<gene>
    <name evidence="8" type="ORF">SAMN05421578_104405</name>
</gene>
<evidence type="ECO:0000256" key="6">
    <source>
        <dbReference type="SAM" id="SignalP"/>
    </source>
</evidence>
<comment type="subcellular location">
    <subcellularLocation>
        <location evidence="1">Cell envelope</location>
    </subcellularLocation>
</comment>
<dbReference type="PANTHER" id="PTHR30532:SF26">
    <property type="entry name" value="IRON(3+)-HYDROXAMATE-BINDING PROTEIN FHUD"/>
    <property type="match status" value="1"/>
</dbReference>
<dbReference type="EMBL" id="FTNK01000004">
    <property type="protein sequence ID" value="SIQ86690.1"/>
    <property type="molecule type" value="Genomic_DNA"/>
</dbReference>
<feature type="region of interest" description="Disordered" evidence="5">
    <location>
        <begin position="23"/>
        <end position="67"/>
    </location>
</feature>
<keyword evidence="4 6" id="KW-0732">Signal</keyword>
<sequence>MKKLSVPFVLFLVILLSACGGNPTNKSNNVGSPSAVSSTDAPSGKESTSTTSDSSDTFTYQSENGPVEVPTHPQRVIVITRFLTGNVMALDVPLVGVDEMSKSNPNFEEKLANTEVVTDESLEKIIELNPDLIIGLSDINNIDKLKQISPTVTYTYGKVDFLTQQLEIGKLLNKEQEAQAWINDFNDRSHKVGEQIKAKIGADATVSVIETFNKQLYVYGENFGRGTEILYQQFGLGMPVKVKEATKKDGFFAVSTEVLKDYTGDYVIFSKNADEDNSFQTTETYKNISAVKNQHVFEADAKAFYFNDPLSMEYQLEFFVQHFLGQ</sequence>
<reference evidence="8 9" key="1">
    <citation type="submission" date="2017-01" db="EMBL/GenBank/DDBJ databases">
        <authorList>
            <person name="Varghese N."/>
            <person name="Submissions S."/>
        </authorList>
    </citation>
    <scope>NUCLEOTIDE SEQUENCE [LARGE SCALE GENOMIC DNA]</scope>
    <source>
        <strain evidence="8 9">ATCC 23464</strain>
    </source>
</reference>
<proteinExistence type="inferred from homology"/>
<evidence type="ECO:0000256" key="2">
    <source>
        <dbReference type="ARBA" id="ARBA00008814"/>
    </source>
</evidence>
<evidence type="ECO:0000256" key="5">
    <source>
        <dbReference type="SAM" id="MobiDB-lite"/>
    </source>
</evidence>
<evidence type="ECO:0000256" key="4">
    <source>
        <dbReference type="ARBA" id="ARBA00022729"/>
    </source>
</evidence>
<comment type="caution">
    <text evidence="8">The sequence shown here is derived from an EMBL/GenBank/DDBJ whole genome shotgun (WGS) entry which is preliminary data.</text>
</comment>
<dbReference type="InterPro" id="IPR051313">
    <property type="entry name" value="Bact_iron-sidero_bind"/>
</dbReference>
<evidence type="ECO:0000259" key="7">
    <source>
        <dbReference type="PROSITE" id="PS50983"/>
    </source>
</evidence>
<feature type="domain" description="Fe/B12 periplasmic-binding" evidence="7">
    <location>
        <begin position="75"/>
        <end position="326"/>
    </location>
</feature>
<evidence type="ECO:0000313" key="8">
    <source>
        <dbReference type="EMBL" id="SIQ86690.1"/>
    </source>
</evidence>
<feature type="compositionally biased region" description="Polar residues" evidence="5">
    <location>
        <begin position="23"/>
        <end position="41"/>
    </location>
</feature>
<keyword evidence="3" id="KW-0813">Transport</keyword>
<dbReference type="PROSITE" id="PS51257">
    <property type="entry name" value="PROKAR_LIPOPROTEIN"/>
    <property type="match status" value="1"/>
</dbReference>
<dbReference type="CDD" id="cd01138">
    <property type="entry name" value="FeuA"/>
    <property type="match status" value="1"/>
</dbReference>
<feature type="signal peptide" evidence="6">
    <location>
        <begin position="1"/>
        <end position="18"/>
    </location>
</feature>
<dbReference type="PROSITE" id="PS50983">
    <property type="entry name" value="FE_B12_PBP"/>
    <property type="match status" value="1"/>
</dbReference>
<keyword evidence="9" id="KW-1185">Reference proteome</keyword>
<feature type="chain" id="PRO_5045620788" evidence="6">
    <location>
        <begin position="19"/>
        <end position="326"/>
    </location>
</feature>
<evidence type="ECO:0000256" key="1">
    <source>
        <dbReference type="ARBA" id="ARBA00004196"/>
    </source>
</evidence>
<dbReference type="PANTHER" id="PTHR30532">
    <property type="entry name" value="IRON III DICITRATE-BINDING PERIPLASMIC PROTEIN"/>
    <property type="match status" value="1"/>
</dbReference>
<dbReference type="InterPro" id="IPR002491">
    <property type="entry name" value="ABC_transptr_periplasmic_BD"/>
</dbReference>
<evidence type="ECO:0000256" key="3">
    <source>
        <dbReference type="ARBA" id="ARBA00022448"/>
    </source>
</evidence>